<dbReference type="GO" id="GO:0000978">
    <property type="term" value="F:RNA polymerase II cis-regulatory region sequence-specific DNA binding"/>
    <property type="evidence" value="ECO:0007669"/>
    <property type="project" value="TreeGrafter"/>
</dbReference>
<feature type="compositionally biased region" description="Polar residues" evidence="5">
    <location>
        <begin position="1"/>
        <end position="29"/>
    </location>
</feature>
<keyword evidence="2 4" id="KW-0238">DNA-binding</keyword>
<dbReference type="SMART" id="SM00398">
    <property type="entry name" value="HMG"/>
    <property type="match status" value="1"/>
</dbReference>
<evidence type="ECO:0000256" key="2">
    <source>
        <dbReference type="ARBA" id="ARBA00023125"/>
    </source>
</evidence>
<dbReference type="GeneID" id="94829056"/>
<dbReference type="SUPFAM" id="SSF47095">
    <property type="entry name" value="HMG-box"/>
    <property type="match status" value="1"/>
</dbReference>
<sequence>MYQQQMNYDPSNQSWPGANQGGQQQTNLMQGPGVEDLEETDNSHRPPNAFILYSQAMRSEARQQNPSLSNTEVSRILGKMWKEVPNEIKLQYKQKAAKLQEEFKKAHPDYTYRKARRKRALNELLTKSAQGYAAMPGGMPYGTPDQMTMMQMMQSGAPALYASLGMQQNQMQGQMNPAMGQGQNMQVTPMQQQQQMPMGYGGQMPQQMQGMAGMQGMGMPGTMGMDLNQQQMYNGYAGR</sequence>
<dbReference type="RefSeq" id="XP_068352413.1">
    <property type="nucleotide sequence ID" value="XM_068494352.1"/>
</dbReference>
<protein>
    <submittedName>
        <fullName evidence="7">HMG box family protein</fullName>
    </submittedName>
</protein>
<dbReference type="VEuPathDB" id="TrichDB:TRFO_08544"/>
<keyword evidence="4" id="KW-0539">Nucleus</keyword>
<dbReference type="PROSITE" id="PS50118">
    <property type="entry name" value="HMG_BOX_2"/>
    <property type="match status" value="1"/>
</dbReference>
<evidence type="ECO:0000256" key="1">
    <source>
        <dbReference type="ARBA" id="ARBA00023015"/>
    </source>
</evidence>
<dbReference type="OrthoDB" id="6247875at2759"/>
<dbReference type="GO" id="GO:0001228">
    <property type="term" value="F:DNA-binding transcription activator activity, RNA polymerase II-specific"/>
    <property type="evidence" value="ECO:0007669"/>
    <property type="project" value="TreeGrafter"/>
</dbReference>
<reference evidence="7" key="1">
    <citation type="submission" date="2016-10" db="EMBL/GenBank/DDBJ databases">
        <authorList>
            <person name="Benchimol M."/>
            <person name="Almeida L.G."/>
            <person name="Vasconcelos A.T."/>
            <person name="Perreira-Neves A."/>
            <person name="Rosa I.A."/>
            <person name="Tasca T."/>
            <person name="Bogo M.R."/>
            <person name="de Souza W."/>
        </authorList>
    </citation>
    <scope>NUCLEOTIDE SEQUENCE [LARGE SCALE GENOMIC DNA]</scope>
    <source>
        <strain evidence="7">K</strain>
    </source>
</reference>
<feature type="region of interest" description="Disordered" evidence="5">
    <location>
        <begin position="1"/>
        <end position="47"/>
    </location>
</feature>
<feature type="DNA-binding region" description="HMG box" evidence="4">
    <location>
        <begin position="43"/>
        <end position="111"/>
    </location>
</feature>
<name>A0A1J4JPW5_9EUKA</name>
<dbReference type="PANTHER" id="PTHR10270:SF161">
    <property type="entry name" value="SEX-DETERMINING REGION Y PROTEIN"/>
    <property type="match status" value="1"/>
</dbReference>
<dbReference type="GO" id="GO:0005634">
    <property type="term" value="C:nucleus"/>
    <property type="evidence" value="ECO:0007669"/>
    <property type="project" value="UniProtKB-UniRule"/>
</dbReference>
<dbReference type="Proteomes" id="UP000179807">
    <property type="component" value="Unassembled WGS sequence"/>
</dbReference>
<keyword evidence="3" id="KW-0804">Transcription</keyword>
<dbReference type="FunFam" id="1.10.30.10:FF:000041">
    <property type="entry name" value="HMG box family protein"/>
    <property type="match status" value="1"/>
</dbReference>
<evidence type="ECO:0000256" key="3">
    <source>
        <dbReference type="ARBA" id="ARBA00023163"/>
    </source>
</evidence>
<evidence type="ECO:0000259" key="6">
    <source>
        <dbReference type="PROSITE" id="PS50118"/>
    </source>
</evidence>
<dbReference type="AlphaFoldDB" id="A0A1J4JPW5"/>
<dbReference type="CDD" id="cd01389">
    <property type="entry name" value="HMG-box_ROX1-like"/>
    <property type="match status" value="1"/>
</dbReference>
<keyword evidence="1" id="KW-0805">Transcription regulation</keyword>
<evidence type="ECO:0000313" key="7">
    <source>
        <dbReference type="EMBL" id="OHS99276.1"/>
    </source>
</evidence>
<dbReference type="EMBL" id="MLAK01001015">
    <property type="protein sequence ID" value="OHS99276.1"/>
    <property type="molecule type" value="Genomic_DNA"/>
</dbReference>
<dbReference type="InterPro" id="IPR050140">
    <property type="entry name" value="SRY-related_HMG-box_TF-like"/>
</dbReference>
<feature type="domain" description="HMG box" evidence="6">
    <location>
        <begin position="43"/>
        <end position="111"/>
    </location>
</feature>
<comment type="caution">
    <text evidence="7">The sequence shown here is derived from an EMBL/GenBank/DDBJ whole genome shotgun (WGS) entry which is preliminary data.</text>
</comment>
<dbReference type="InterPro" id="IPR009071">
    <property type="entry name" value="HMG_box_dom"/>
</dbReference>
<dbReference type="PANTHER" id="PTHR10270">
    <property type="entry name" value="SOX TRANSCRIPTION FACTOR"/>
    <property type="match status" value="1"/>
</dbReference>
<accession>A0A1J4JPW5</accession>
<dbReference type="Gene3D" id="1.10.30.10">
    <property type="entry name" value="High mobility group box domain"/>
    <property type="match status" value="1"/>
</dbReference>
<dbReference type="InterPro" id="IPR036910">
    <property type="entry name" value="HMG_box_dom_sf"/>
</dbReference>
<evidence type="ECO:0000313" key="8">
    <source>
        <dbReference type="Proteomes" id="UP000179807"/>
    </source>
</evidence>
<dbReference type="Pfam" id="PF00505">
    <property type="entry name" value="HMG_box"/>
    <property type="match status" value="1"/>
</dbReference>
<organism evidence="7 8">
    <name type="scientific">Tritrichomonas foetus</name>
    <dbReference type="NCBI Taxonomy" id="1144522"/>
    <lineage>
        <taxon>Eukaryota</taxon>
        <taxon>Metamonada</taxon>
        <taxon>Parabasalia</taxon>
        <taxon>Tritrichomonadida</taxon>
        <taxon>Tritrichomonadidae</taxon>
        <taxon>Tritrichomonas</taxon>
    </lineage>
</organism>
<gene>
    <name evidence="7" type="ORF">TRFO_08544</name>
</gene>
<evidence type="ECO:0000256" key="5">
    <source>
        <dbReference type="SAM" id="MobiDB-lite"/>
    </source>
</evidence>
<dbReference type="GO" id="GO:0030154">
    <property type="term" value="P:cell differentiation"/>
    <property type="evidence" value="ECO:0007669"/>
    <property type="project" value="TreeGrafter"/>
</dbReference>
<evidence type="ECO:0000256" key="4">
    <source>
        <dbReference type="PROSITE-ProRule" id="PRU00267"/>
    </source>
</evidence>
<keyword evidence="8" id="KW-1185">Reference proteome</keyword>
<proteinExistence type="predicted"/>